<name>A0A498LDX0_LABRO</name>
<evidence type="ECO:0000256" key="3">
    <source>
        <dbReference type="ARBA" id="ARBA00022631"/>
    </source>
</evidence>
<dbReference type="InterPro" id="IPR036817">
    <property type="entry name" value="Transthyretin/HIU_hydrolase_sf"/>
</dbReference>
<keyword evidence="4 7" id="KW-0378">Hydrolase</keyword>
<feature type="compositionally biased region" description="Basic residues" evidence="5">
    <location>
        <begin position="61"/>
        <end position="73"/>
    </location>
</feature>
<evidence type="ECO:0000313" key="8">
    <source>
        <dbReference type="Proteomes" id="UP000290572"/>
    </source>
</evidence>
<feature type="domain" description="Transthyretin/hydroxyisourate hydrolase" evidence="6">
    <location>
        <begin position="251"/>
        <end position="323"/>
    </location>
</feature>
<comment type="caution">
    <text evidence="7">The sequence shown here is derived from an EMBL/GenBank/DDBJ whole genome shotgun (WGS) entry which is preliminary data.</text>
</comment>
<dbReference type="GO" id="GO:0006144">
    <property type="term" value="P:purine nucleobase metabolic process"/>
    <property type="evidence" value="ECO:0007669"/>
    <property type="project" value="UniProtKB-KW"/>
</dbReference>
<evidence type="ECO:0000256" key="4">
    <source>
        <dbReference type="ARBA" id="ARBA00022801"/>
    </source>
</evidence>
<evidence type="ECO:0000256" key="1">
    <source>
        <dbReference type="ARBA" id="ARBA00001043"/>
    </source>
</evidence>
<dbReference type="GO" id="GO:0033971">
    <property type="term" value="F:hydroxyisourate hydrolase activity"/>
    <property type="evidence" value="ECO:0007669"/>
    <property type="project" value="UniProtKB-EC"/>
</dbReference>
<protein>
    <recommendedName>
        <fullName evidence="2">hydroxyisourate hydrolase</fullName>
        <ecNumber evidence="2">3.5.2.17</ecNumber>
    </recommendedName>
</protein>
<feature type="region of interest" description="Disordered" evidence="5">
    <location>
        <begin position="48"/>
        <end position="77"/>
    </location>
</feature>
<sequence length="324" mass="37086">MTGVLRPSKQRAGMKRPRNEPYRVFDYQHVPTSVTSIPCDFASFRRTCSSPSSSPAALRQSRGKPQSRHKSRSRGTQLRMEELMCIKKELTVIKSQIDELLDSLERMDPQSQELSGDGVAFSPLHGSVSSADDSFQVFGKSHRISNDDLRKGPENKRKDIWIVSKYPVEIVIMVYNYGFFSEKQQSRHYTCAEYWGWGPSGKNGPQFTPPGFPHGHLEPHNYRFGSNFKRFIIEILDIGYVKYCAMDYFRSTNEDGRCPGLITSDAFTPGMYKIRFETGQYWESLGQSSFYPYVEVVFTISNADQSFHVPLLVSRFSYSTYRGS</sequence>
<dbReference type="InterPro" id="IPR014306">
    <property type="entry name" value="Hydroxyisourate_hydrolase"/>
</dbReference>
<dbReference type="PRINTS" id="PR00189">
    <property type="entry name" value="TRNSTHYRETIN"/>
</dbReference>
<dbReference type="PANTHER" id="PTHR10395">
    <property type="entry name" value="URICASE AND TRANSTHYRETIN-RELATED"/>
    <property type="match status" value="1"/>
</dbReference>
<dbReference type="InterPro" id="IPR000895">
    <property type="entry name" value="Transthyretin/HIU_hydrolase"/>
</dbReference>
<organism evidence="7 8">
    <name type="scientific">Labeo rohita</name>
    <name type="common">Indian major carp</name>
    <name type="synonym">Cyprinus rohita</name>
    <dbReference type="NCBI Taxonomy" id="84645"/>
    <lineage>
        <taxon>Eukaryota</taxon>
        <taxon>Metazoa</taxon>
        <taxon>Chordata</taxon>
        <taxon>Craniata</taxon>
        <taxon>Vertebrata</taxon>
        <taxon>Euteleostomi</taxon>
        <taxon>Actinopterygii</taxon>
        <taxon>Neopterygii</taxon>
        <taxon>Teleostei</taxon>
        <taxon>Ostariophysi</taxon>
        <taxon>Cypriniformes</taxon>
        <taxon>Cyprinidae</taxon>
        <taxon>Labeoninae</taxon>
        <taxon>Labeonini</taxon>
        <taxon>Labeo</taxon>
    </lineage>
</organism>
<feature type="region of interest" description="Disordered" evidence="5">
    <location>
        <begin position="1"/>
        <end position="20"/>
    </location>
</feature>
<dbReference type="NCBIfam" id="TIGR02962">
    <property type="entry name" value="hdxy_isourate"/>
    <property type="match status" value="1"/>
</dbReference>
<dbReference type="InterPro" id="IPR023416">
    <property type="entry name" value="Transthyretin/HIU_hydrolase_d"/>
</dbReference>
<dbReference type="PANTHER" id="PTHR10395:SF13">
    <property type="entry name" value="5-HYDROXYISOURATE HYDROLASE"/>
    <property type="match status" value="1"/>
</dbReference>
<reference evidence="7 8" key="1">
    <citation type="submission" date="2018-03" db="EMBL/GenBank/DDBJ databases">
        <title>Draft genome sequence of Rohu Carp (Labeo rohita).</title>
        <authorList>
            <person name="Das P."/>
            <person name="Kushwaha B."/>
            <person name="Joshi C.G."/>
            <person name="Kumar D."/>
            <person name="Nagpure N.S."/>
            <person name="Sahoo L."/>
            <person name="Das S.P."/>
            <person name="Bit A."/>
            <person name="Patnaik S."/>
            <person name="Meher P.K."/>
            <person name="Jayasankar P."/>
            <person name="Koringa P.G."/>
            <person name="Patel N.V."/>
            <person name="Hinsu A.T."/>
            <person name="Kumar R."/>
            <person name="Pandey M."/>
            <person name="Agarwal S."/>
            <person name="Srivastava S."/>
            <person name="Singh M."/>
            <person name="Iquebal M.A."/>
            <person name="Jaiswal S."/>
            <person name="Angadi U.B."/>
            <person name="Kumar N."/>
            <person name="Raza M."/>
            <person name="Shah T.M."/>
            <person name="Rai A."/>
            <person name="Jena J.K."/>
        </authorList>
    </citation>
    <scope>NUCLEOTIDE SEQUENCE [LARGE SCALE GENOMIC DNA]</scope>
    <source>
        <strain evidence="7">DASCIFA01</strain>
        <tissue evidence="7">Testis</tissue>
    </source>
</reference>
<keyword evidence="8" id="KW-1185">Reference proteome</keyword>
<dbReference type="Proteomes" id="UP000290572">
    <property type="component" value="Unassembled WGS sequence"/>
</dbReference>
<dbReference type="Gene3D" id="2.60.40.180">
    <property type="entry name" value="Transthyretin/hydroxyisourate hydrolase domain"/>
    <property type="match status" value="1"/>
</dbReference>
<dbReference type="AlphaFoldDB" id="A0A498LDX0"/>
<evidence type="ECO:0000313" key="7">
    <source>
        <dbReference type="EMBL" id="RXN03535.1"/>
    </source>
</evidence>
<evidence type="ECO:0000256" key="2">
    <source>
        <dbReference type="ARBA" id="ARBA00012609"/>
    </source>
</evidence>
<dbReference type="EC" id="3.5.2.17" evidence="2"/>
<dbReference type="SUPFAM" id="SSF49472">
    <property type="entry name" value="Transthyretin (synonym: prealbumin)"/>
    <property type="match status" value="1"/>
</dbReference>
<comment type="catalytic activity">
    <reaction evidence="1">
        <text>5-hydroxyisourate + H2O = 5-hydroxy-2-oxo-4-ureido-2,5-dihydro-1H-imidazole-5-carboxylate + H(+)</text>
        <dbReference type="Rhea" id="RHEA:23736"/>
        <dbReference type="ChEBI" id="CHEBI:15377"/>
        <dbReference type="ChEBI" id="CHEBI:15378"/>
        <dbReference type="ChEBI" id="CHEBI:18072"/>
        <dbReference type="ChEBI" id="CHEBI:58639"/>
        <dbReference type="EC" id="3.5.2.17"/>
    </reaction>
</comment>
<evidence type="ECO:0000259" key="6">
    <source>
        <dbReference type="Pfam" id="PF00576"/>
    </source>
</evidence>
<gene>
    <name evidence="7" type="ORF">ROHU_013350</name>
</gene>
<evidence type="ECO:0000256" key="5">
    <source>
        <dbReference type="SAM" id="MobiDB-lite"/>
    </source>
</evidence>
<keyword evidence="3" id="KW-0659">Purine metabolism</keyword>
<accession>A0A498LDX0</accession>
<dbReference type="CDD" id="cd05822">
    <property type="entry name" value="TLP_HIUase"/>
    <property type="match status" value="1"/>
</dbReference>
<proteinExistence type="predicted"/>
<dbReference type="STRING" id="84645.A0A498LDX0"/>
<dbReference type="EMBL" id="QBIY01013480">
    <property type="protein sequence ID" value="RXN03535.1"/>
    <property type="molecule type" value="Genomic_DNA"/>
</dbReference>
<dbReference type="Pfam" id="PF00576">
    <property type="entry name" value="Transthyretin"/>
    <property type="match status" value="1"/>
</dbReference>